<dbReference type="Pfam" id="PF00076">
    <property type="entry name" value="RRM_1"/>
    <property type="match status" value="1"/>
</dbReference>
<reference evidence="10" key="1">
    <citation type="submission" date="2021-01" db="EMBL/GenBank/DDBJ databases">
        <authorList>
            <person name="Corre E."/>
            <person name="Pelletier E."/>
            <person name="Niang G."/>
            <person name="Scheremetjew M."/>
            <person name="Finn R."/>
            <person name="Kale V."/>
            <person name="Holt S."/>
            <person name="Cochrane G."/>
            <person name="Meng A."/>
            <person name="Brown T."/>
            <person name="Cohen L."/>
        </authorList>
    </citation>
    <scope>NUCLEOTIDE SEQUENCE</scope>
    <source>
        <strain evidence="10">CCMP1756</strain>
    </source>
</reference>
<evidence type="ECO:0000256" key="4">
    <source>
        <dbReference type="ARBA" id="ARBA00022884"/>
    </source>
</evidence>
<evidence type="ECO:0000256" key="7">
    <source>
        <dbReference type="SAM" id="MobiDB-lite"/>
    </source>
</evidence>
<dbReference type="Pfam" id="PF18044">
    <property type="entry name" value="zf-CCCH_4"/>
    <property type="match status" value="2"/>
</dbReference>
<dbReference type="InterPro" id="IPR041367">
    <property type="entry name" value="Znf-CCCH_4"/>
</dbReference>
<dbReference type="EMBL" id="CAKKNE010000005">
    <property type="protein sequence ID" value="CAH0377036.1"/>
    <property type="molecule type" value="Genomic_DNA"/>
</dbReference>
<reference evidence="11" key="2">
    <citation type="submission" date="2021-11" db="EMBL/GenBank/DDBJ databases">
        <authorList>
            <consortium name="Genoscope - CEA"/>
            <person name="William W."/>
        </authorList>
    </citation>
    <scope>NUCLEOTIDE SEQUENCE</scope>
</reference>
<evidence type="ECO:0000256" key="6">
    <source>
        <dbReference type="PROSITE-ProRule" id="PRU00723"/>
    </source>
</evidence>
<keyword evidence="1 6" id="KW-0479">Metal-binding</keyword>
<feature type="domain" description="RRM" evidence="8">
    <location>
        <begin position="18"/>
        <end position="102"/>
    </location>
</feature>
<dbReference type="SMART" id="SM00356">
    <property type="entry name" value="ZnF_C3H1"/>
    <property type="match status" value="2"/>
</dbReference>
<feature type="zinc finger region" description="C3H1-type" evidence="6">
    <location>
        <begin position="211"/>
        <end position="233"/>
    </location>
</feature>
<evidence type="ECO:0000256" key="2">
    <source>
        <dbReference type="ARBA" id="ARBA00022771"/>
    </source>
</evidence>
<dbReference type="InterPro" id="IPR036855">
    <property type="entry name" value="Znf_CCCH_sf"/>
</dbReference>
<dbReference type="GO" id="GO:0003723">
    <property type="term" value="F:RNA binding"/>
    <property type="evidence" value="ECO:0007669"/>
    <property type="project" value="UniProtKB-UniRule"/>
</dbReference>
<feature type="domain" description="C3H1-type" evidence="9">
    <location>
        <begin position="211"/>
        <end position="233"/>
    </location>
</feature>
<dbReference type="InterPro" id="IPR035979">
    <property type="entry name" value="RBD_domain_sf"/>
</dbReference>
<dbReference type="InterPro" id="IPR050886">
    <property type="entry name" value="RNA-binding_reg"/>
</dbReference>
<dbReference type="GO" id="GO:0008270">
    <property type="term" value="F:zinc ion binding"/>
    <property type="evidence" value="ECO:0007669"/>
    <property type="project" value="UniProtKB-KW"/>
</dbReference>
<protein>
    <submittedName>
        <fullName evidence="10">Uncharacterized protein</fullName>
    </submittedName>
</protein>
<proteinExistence type="predicted"/>
<dbReference type="AlphaFoldDB" id="A0A7S3ZQ12"/>
<dbReference type="PANTHER" id="PTHR48024:SF56">
    <property type="entry name" value="HETEROGENEOUS NUCLEAR RIBONUCLEOPROTEIN A0"/>
    <property type="match status" value="1"/>
</dbReference>
<evidence type="ECO:0000313" key="10">
    <source>
        <dbReference type="EMBL" id="CAE0690074.1"/>
    </source>
</evidence>
<feature type="domain" description="C3H1-type" evidence="9">
    <location>
        <begin position="170"/>
        <end position="192"/>
    </location>
</feature>
<dbReference type="OrthoDB" id="411372at2759"/>
<dbReference type="Proteomes" id="UP000789595">
    <property type="component" value="Unassembled WGS sequence"/>
</dbReference>
<gene>
    <name evidence="10" type="ORF">PCAL00307_LOCUS5509</name>
    <name evidence="11" type="ORF">PECAL_5P16210</name>
</gene>
<dbReference type="Gene3D" id="3.30.1370.210">
    <property type="match status" value="1"/>
</dbReference>
<keyword evidence="3 6" id="KW-0862">Zinc</keyword>
<dbReference type="InterPro" id="IPR012677">
    <property type="entry name" value="Nucleotide-bd_a/b_plait_sf"/>
</dbReference>
<keyword evidence="2 6" id="KW-0863">Zinc-finger</keyword>
<evidence type="ECO:0000259" key="8">
    <source>
        <dbReference type="PROSITE" id="PS50102"/>
    </source>
</evidence>
<evidence type="ECO:0000313" key="12">
    <source>
        <dbReference type="Proteomes" id="UP000789595"/>
    </source>
</evidence>
<feature type="compositionally biased region" description="Pro residues" evidence="7">
    <location>
        <begin position="244"/>
        <end position="255"/>
    </location>
</feature>
<sequence>MGKRPRGAASSASGPATAKCFLGGLSQMTDSDKLVKYFETKYAPYKVEMCEVMYDRHTTRSRGFGFVTMDVRAVAAAVDDQARDKFCHQLDGKHFEVRPATPVGASPPPAPPGVGIVNRPAGDLDALLTGAPARAPAFQPSAPRPGGYQMPPPNGAMYAPPPPNFGLKDVCRDFQNGRCTRGDSCKYVHAAPGAPPPAATWMPPAADVNGICRDFQNGRCTRGDSCKYVHAAPGAPPSSGWMPPAAPSAPPPATMGPPTNGWRPPDVGPPLGGSPRSSGFAAAPSSGASGWRPPDVGPPLGGGFGGGSPRNQTYAPPPSSGGPSDAVSAALQAMRAIEGNLKRQRVAPAAPAAPAMPYMPGIPSYDVSPAQRCSDWIAAAGVDGAASSLFNESPLAVKLAAMDAGPVTGSNPSACLVARVIRLKKAHRDGGLPNREF</sequence>
<feature type="zinc finger region" description="C3H1-type" evidence="6">
    <location>
        <begin position="170"/>
        <end position="192"/>
    </location>
</feature>
<dbReference type="Gene3D" id="3.30.70.330">
    <property type="match status" value="1"/>
</dbReference>
<evidence type="ECO:0000256" key="1">
    <source>
        <dbReference type="ARBA" id="ARBA00022723"/>
    </source>
</evidence>
<feature type="compositionally biased region" description="Gly residues" evidence="7">
    <location>
        <begin position="299"/>
        <end position="308"/>
    </location>
</feature>
<dbReference type="SUPFAM" id="SSF90229">
    <property type="entry name" value="CCCH zinc finger"/>
    <property type="match status" value="2"/>
</dbReference>
<dbReference type="PANTHER" id="PTHR48024">
    <property type="entry name" value="GEO13361P1-RELATED"/>
    <property type="match status" value="1"/>
</dbReference>
<feature type="region of interest" description="Disordered" evidence="7">
    <location>
        <begin position="236"/>
        <end position="327"/>
    </location>
</feature>
<keyword evidence="4 5" id="KW-0694">RNA-binding</keyword>
<dbReference type="EMBL" id="HBIW01006607">
    <property type="protein sequence ID" value="CAE0690074.1"/>
    <property type="molecule type" value="Transcribed_RNA"/>
</dbReference>
<dbReference type="InterPro" id="IPR000571">
    <property type="entry name" value="Znf_CCCH"/>
</dbReference>
<name>A0A7S3ZQ12_9STRA</name>
<evidence type="ECO:0000256" key="3">
    <source>
        <dbReference type="ARBA" id="ARBA00022833"/>
    </source>
</evidence>
<evidence type="ECO:0000256" key="5">
    <source>
        <dbReference type="PROSITE-ProRule" id="PRU00176"/>
    </source>
</evidence>
<keyword evidence="12" id="KW-1185">Reference proteome</keyword>
<accession>A0A7S3ZQ12</accession>
<evidence type="ECO:0000259" key="9">
    <source>
        <dbReference type="PROSITE" id="PS50103"/>
    </source>
</evidence>
<dbReference type="InterPro" id="IPR000504">
    <property type="entry name" value="RRM_dom"/>
</dbReference>
<dbReference type="PROSITE" id="PS50103">
    <property type="entry name" value="ZF_C3H1"/>
    <property type="match status" value="2"/>
</dbReference>
<dbReference type="SMART" id="SM00360">
    <property type="entry name" value="RRM"/>
    <property type="match status" value="1"/>
</dbReference>
<dbReference type="SUPFAM" id="SSF54928">
    <property type="entry name" value="RNA-binding domain, RBD"/>
    <property type="match status" value="1"/>
</dbReference>
<dbReference type="PROSITE" id="PS50102">
    <property type="entry name" value="RRM"/>
    <property type="match status" value="1"/>
</dbReference>
<feature type="compositionally biased region" description="Low complexity" evidence="7">
    <location>
        <begin position="273"/>
        <end position="294"/>
    </location>
</feature>
<organism evidence="10">
    <name type="scientific">Pelagomonas calceolata</name>
    <dbReference type="NCBI Taxonomy" id="35677"/>
    <lineage>
        <taxon>Eukaryota</taxon>
        <taxon>Sar</taxon>
        <taxon>Stramenopiles</taxon>
        <taxon>Ochrophyta</taxon>
        <taxon>Pelagophyceae</taxon>
        <taxon>Pelagomonadales</taxon>
        <taxon>Pelagomonadaceae</taxon>
        <taxon>Pelagomonas</taxon>
    </lineage>
</organism>
<evidence type="ECO:0000313" key="11">
    <source>
        <dbReference type="EMBL" id="CAH0377036.1"/>
    </source>
</evidence>